<keyword evidence="11" id="KW-1185">Reference proteome</keyword>
<dbReference type="InterPro" id="IPR013977">
    <property type="entry name" value="GcvT_C"/>
</dbReference>
<evidence type="ECO:0000256" key="6">
    <source>
        <dbReference type="ARBA" id="ARBA00047665"/>
    </source>
</evidence>
<dbReference type="InterPro" id="IPR029043">
    <property type="entry name" value="GcvT/YgfZ_C"/>
</dbReference>
<dbReference type="GO" id="GO:0004047">
    <property type="term" value="F:aminomethyltransferase activity"/>
    <property type="evidence" value="ECO:0007669"/>
    <property type="project" value="UniProtKB-EC"/>
</dbReference>
<dbReference type="InterPro" id="IPR028896">
    <property type="entry name" value="GcvT/YgfZ/DmdA"/>
</dbReference>
<dbReference type="PANTHER" id="PTHR43757:SF2">
    <property type="entry name" value="AMINOMETHYLTRANSFERASE, MITOCHONDRIAL"/>
    <property type="match status" value="1"/>
</dbReference>
<dbReference type="PANTHER" id="PTHR43757">
    <property type="entry name" value="AMINOMETHYLTRANSFERASE"/>
    <property type="match status" value="1"/>
</dbReference>
<dbReference type="EMBL" id="FNCS01000002">
    <property type="protein sequence ID" value="SDG40164.1"/>
    <property type="molecule type" value="Genomic_DNA"/>
</dbReference>
<dbReference type="Gene3D" id="2.40.30.110">
    <property type="entry name" value="Aminomethyltransferase beta-barrel domains"/>
    <property type="match status" value="1"/>
</dbReference>
<evidence type="ECO:0000259" key="8">
    <source>
        <dbReference type="Pfam" id="PF01571"/>
    </source>
</evidence>
<dbReference type="Proteomes" id="UP000199495">
    <property type="component" value="Unassembled WGS sequence"/>
</dbReference>
<dbReference type="GO" id="GO:0032259">
    <property type="term" value="P:methylation"/>
    <property type="evidence" value="ECO:0007669"/>
    <property type="project" value="UniProtKB-KW"/>
</dbReference>
<dbReference type="Pfam" id="PF08669">
    <property type="entry name" value="GCV_T_C"/>
    <property type="match status" value="1"/>
</dbReference>
<gene>
    <name evidence="10" type="ORF">SAMN04487974_102417</name>
</gene>
<evidence type="ECO:0000256" key="5">
    <source>
        <dbReference type="ARBA" id="ARBA00031395"/>
    </source>
</evidence>
<dbReference type="NCBIfam" id="TIGR00528">
    <property type="entry name" value="gcvT"/>
    <property type="match status" value="1"/>
</dbReference>
<name>A0A1G7TYL9_9HYPH</name>
<dbReference type="Gene3D" id="3.30.70.1400">
    <property type="entry name" value="Aminomethyltransferase beta-barrel domains"/>
    <property type="match status" value="1"/>
</dbReference>
<comment type="similarity">
    <text evidence="1">Belongs to the GcvT family.</text>
</comment>
<evidence type="ECO:0000256" key="2">
    <source>
        <dbReference type="ARBA" id="ARBA00012616"/>
    </source>
</evidence>
<feature type="binding site" evidence="7">
    <location>
        <position position="208"/>
    </location>
    <ligand>
        <name>substrate</name>
    </ligand>
</feature>
<dbReference type="Gene3D" id="3.30.1360.120">
    <property type="entry name" value="Probable tRNA modification gtpase trme, domain 1"/>
    <property type="match status" value="1"/>
</dbReference>
<reference evidence="10 11" key="1">
    <citation type="submission" date="2016-10" db="EMBL/GenBank/DDBJ databases">
        <authorList>
            <person name="de Groot N.N."/>
        </authorList>
    </citation>
    <scope>NUCLEOTIDE SEQUENCE [LARGE SCALE GENOMIC DNA]</scope>
    <source>
        <strain evidence="10 11">CGMCC 1.10267</strain>
    </source>
</reference>
<evidence type="ECO:0000256" key="3">
    <source>
        <dbReference type="ARBA" id="ARBA00022576"/>
    </source>
</evidence>
<feature type="domain" description="GCVT N-terminal" evidence="8">
    <location>
        <begin position="14"/>
        <end position="270"/>
    </location>
</feature>
<keyword evidence="10" id="KW-0489">Methyltransferase</keyword>
<dbReference type="InterPro" id="IPR027266">
    <property type="entry name" value="TrmE/GcvT-like"/>
</dbReference>
<proteinExistence type="inferred from homology"/>
<dbReference type="OrthoDB" id="9774591at2"/>
<dbReference type="GO" id="GO:0005960">
    <property type="term" value="C:glycine cleavage complex"/>
    <property type="evidence" value="ECO:0007669"/>
    <property type="project" value="InterPro"/>
</dbReference>
<dbReference type="STRING" id="440168.SAMN04487974_102417"/>
<evidence type="ECO:0000256" key="1">
    <source>
        <dbReference type="ARBA" id="ARBA00008609"/>
    </source>
</evidence>
<dbReference type="SUPFAM" id="SSF101790">
    <property type="entry name" value="Aminomethyltransferase beta-barrel domain"/>
    <property type="match status" value="1"/>
</dbReference>
<evidence type="ECO:0000256" key="4">
    <source>
        <dbReference type="ARBA" id="ARBA00022679"/>
    </source>
</evidence>
<dbReference type="GO" id="GO:0008483">
    <property type="term" value="F:transaminase activity"/>
    <property type="evidence" value="ECO:0007669"/>
    <property type="project" value="UniProtKB-KW"/>
</dbReference>
<dbReference type="Gene3D" id="4.10.1250.10">
    <property type="entry name" value="Aminomethyltransferase fragment"/>
    <property type="match status" value="1"/>
</dbReference>
<dbReference type="PIRSF" id="PIRSF006487">
    <property type="entry name" value="GcvT"/>
    <property type="match status" value="1"/>
</dbReference>
<dbReference type="NCBIfam" id="NF001567">
    <property type="entry name" value="PRK00389.1"/>
    <property type="match status" value="1"/>
</dbReference>
<dbReference type="RefSeq" id="WP_090593370.1">
    <property type="nucleotide sequence ID" value="NZ_FNCS01000002.1"/>
</dbReference>
<dbReference type="InterPro" id="IPR006222">
    <property type="entry name" value="GCVT_N"/>
</dbReference>
<organism evidence="10 11">
    <name type="scientific">Pelagibacterium luteolum</name>
    <dbReference type="NCBI Taxonomy" id="440168"/>
    <lineage>
        <taxon>Bacteria</taxon>
        <taxon>Pseudomonadati</taxon>
        <taxon>Pseudomonadota</taxon>
        <taxon>Alphaproteobacteria</taxon>
        <taxon>Hyphomicrobiales</taxon>
        <taxon>Devosiaceae</taxon>
        <taxon>Pelagibacterium</taxon>
    </lineage>
</organism>
<keyword evidence="3" id="KW-0032">Aminotransferase</keyword>
<protein>
    <recommendedName>
        <fullName evidence="2">aminomethyltransferase</fullName>
        <ecNumber evidence="2">2.1.2.10</ecNumber>
    </recommendedName>
    <alternativeName>
        <fullName evidence="5">Glycine cleavage system T protein</fullName>
    </alternativeName>
</protein>
<sequence>MADGPQTDLLKTALYDRHVAHGGRIVEFGGYALPVQYKGIVAEHAHTRDAASLFDVSHMGQVVVTGPDHATTIAALEALTPADLASLAPGDMRYTVLLNADGGIEDDLIITRPAEGQEPDGVMYMVVNAARKHHDLDLMRTHGAADITYDLRDDLALIALQGPQAAEVLSRHTDIIGKLGFMQAGPATIAGVAVNVSRSGYTGEDGFELSVANTDAPKIFDLLAADDRVEPAGLGARDSLRLEAGLCLYGHDMNDAIDPVTAGLIFAIGKRRRTEGGFAGADTVLSRIAKGPDDKRVGIRFEGRQPVREGAELVDANGNVIGRITSGTFAPTAQASIAMGYVPADIASEGEAVTAMVRGKPIAGTIAKMPFVQQRYYRKPA</sequence>
<dbReference type="GO" id="GO:0008168">
    <property type="term" value="F:methyltransferase activity"/>
    <property type="evidence" value="ECO:0007669"/>
    <property type="project" value="UniProtKB-KW"/>
</dbReference>
<keyword evidence="4 10" id="KW-0808">Transferase</keyword>
<dbReference type="Pfam" id="PF01571">
    <property type="entry name" value="GCV_T"/>
    <property type="match status" value="1"/>
</dbReference>
<evidence type="ECO:0000313" key="10">
    <source>
        <dbReference type="EMBL" id="SDG40164.1"/>
    </source>
</evidence>
<dbReference type="EC" id="2.1.2.10" evidence="2"/>
<evidence type="ECO:0000313" key="11">
    <source>
        <dbReference type="Proteomes" id="UP000199495"/>
    </source>
</evidence>
<dbReference type="GO" id="GO:0006546">
    <property type="term" value="P:glycine catabolic process"/>
    <property type="evidence" value="ECO:0007669"/>
    <property type="project" value="InterPro"/>
</dbReference>
<feature type="domain" description="Aminomethyltransferase C-terminal" evidence="9">
    <location>
        <begin position="295"/>
        <end position="372"/>
    </location>
</feature>
<evidence type="ECO:0000256" key="7">
    <source>
        <dbReference type="PIRSR" id="PIRSR006487-1"/>
    </source>
</evidence>
<dbReference type="SUPFAM" id="SSF103025">
    <property type="entry name" value="Folate-binding domain"/>
    <property type="match status" value="1"/>
</dbReference>
<dbReference type="AlphaFoldDB" id="A0A1G7TYL9"/>
<accession>A0A1G7TYL9</accession>
<dbReference type="InterPro" id="IPR006223">
    <property type="entry name" value="GcvT"/>
</dbReference>
<evidence type="ECO:0000259" key="9">
    <source>
        <dbReference type="Pfam" id="PF08669"/>
    </source>
</evidence>
<comment type="catalytic activity">
    <reaction evidence="6">
        <text>N(6)-[(R)-S(8)-aminomethyldihydrolipoyl]-L-lysyl-[protein] + (6S)-5,6,7,8-tetrahydrofolate = N(6)-[(R)-dihydrolipoyl]-L-lysyl-[protein] + (6R)-5,10-methylene-5,6,7,8-tetrahydrofolate + NH4(+)</text>
        <dbReference type="Rhea" id="RHEA:16945"/>
        <dbReference type="Rhea" id="RHEA-COMP:10475"/>
        <dbReference type="Rhea" id="RHEA-COMP:10492"/>
        <dbReference type="ChEBI" id="CHEBI:15636"/>
        <dbReference type="ChEBI" id="CHEBI:28938"/>
        <dbReference type="ChEBI" id="CHEBI:57453"/>
        <dbReference type="ChEBI" id="CHEBI:83100"/>
        <dbReference type="ChEBI" id="CHEBI:83143"/>
        <dbReference type="EC" id="2.1.2.10"/>
    </reaction>
</comment>